<dbReference type="PATRIC" id="fig|172049.5.peg.744"/>
<evidence type="ECO:0000313" key="3">
    <source>
        <dbReference type="EMBL" id="KUK17218.1"/>
    </source>
</evidence>
<gene>
    <name evidence="3" type="ORF">XD54_1496</name>
</gene>
<dbReference type="InterPro" id="IPR018905">
    <property type="entry name" value="A-galactase_NEW3"/>
</dbReference>
<keyword evidence="1" id="KW-0812">Transmembrane</keyword>
<organism evidence="3 4">
    <name type="scientific">Thermococcus sibiricus</name>
    <dbReference type="NCBI Taxonomy" id="172049"/>
    <lineage>
        <taxon>Archaea</taxon>
        <taxon>Methanobacteriati</taxon>
        <taxon>Methanobacteriota</taxon>
        <taxon>Thermococci</taxon>
        <taxon>Thermococcales</taxon>
        <taxon>Thermococcaceae</taxon>
        <taxon>Thermococcus</taxon>
    </lineage>
</organism>
<keyword evidence="1" id="KW-0472">Membrane</keyword>
<dbReference type="Pfam" id="PF13620">
    <property type="entry name" value="CarboxypepD_reg"/>
    <property type="match status" value="1"/>
</dbReference>
<feature type="transmembrane region" description="Helical" evidence="1">
    <location>
        <begin position="692"/>
        <end position="711"/>
    </location>
</feature>
<dbReference type="PANTHER" id="PTHR39198:SF1">
    <property type="entry name" value="ALPHA-GALACTOSIDASE NEW3 DOMAIN-CONTAINING PROTEIN"/>
    <property type="match status" value="1"/>
</dbReference>
<protein>
    <recommendedName>
        <fullName evidence="2">Alpha-galactosidase NEW3 domain-containing protein</fullName>
    </recommendedName>
</protein>
<dbReference type="InterPro" id="IPR013783">
    <property type="entry name" value="Ig-like_fold"/>
</dbReference>
<reference evidence="4" key="1">
    <citation type="journal article" date="2015" name="MBio">
        <title>Genome-Resolved Metagenomic Analysis Reveals Roles for Candidate Phyla and Other Microbial Community Members in Biogeochemical Transformations in Oil Reservoirs.</title>
        <authorList>
            <person name="Hu P."/>
            <person name="Tom L."/>
            <person name="Singh A."/>
            <person name="Thomas B.C."/>
            <person name="Baker B.J."/>
            <person name="Piceno Y.M."/>
            <person name="Andersen G.L."/>
            <person name="Banfield J.F."/>
        </authorList>
    </citation>
    <scope>NUCLEOTIDE SEQUENCE [LARGE SCALE GENOMIC DNA]</scope>
</reference>
<name>A0A101EL25_9EURY</name>
<dbReference type="AlphaFoldDB" id="A0A101EL25"/>
<dbReference type="Pfam" id="PF10633">
    <property type="entry name" value="NPCBM_assoc"/>
    <property type="match status" value="1"/>
</dbReference>
<evidence type="ECO:0000259" key="2">
    <source>
        <dbReference type="Pfam" id="PF10633"/>
    </source>
</evidence>
<dbReference type="OMA" id="VIWLMRR"/>
<dbReference type="EMBL" id="LGFD01000031">
    <property type="protein sequence ID" value="KUK17218.1"/>
    <property type="molecule type" value="Genomic_DNA"/>
</dbReference>
<proteinExistence type="predicted"/>
<evidence type="ECO:0000313" key="4">
    <source>
        <dbReference type="Proteomes" id="UP000053911"/>
    </source>
</evidence>
<evidence type="ECO:0000256" key="1">
    <source>
        <dbReference type="SAM" id="Phobius"/>
    </source>
</evidence>
<dbReference type="Gene3D" id="2.60.40.10">
    <property type="entry name" value="Immunoglobulins"/>
    <property type="match status" value="1"/>
</dbReference>
<comment type="caution">
    <text evidence="3">The sequence shown here is derived from an EMBL/GenBank/DDBJ whole genome shotgun (WGS) entry which is preliminary data.</text>
</comment>
<accession>A0A101EL25</accession>
<dbReference type="InterPro" id="IPR008969">
    <property type="entry name" value="CarboxyPept-like_regulatory"/>
</dbReference>
<feature type="domain" description="Alpha-galactosidase NEW3" evidence="2">
    <location>
        <begin position="599"/>
        <end position="672"/>
    </location>
</feature>
<dbReference type="RefSeq" id="WP_015849818.1">
    <property type="nucleotide sequence ID" value="NZ_LGFD01000031.1"/>
</dbReference>
<dbReference type="GeneID" id="8096558"/>
<keyword evidence="1" id="KW-1133">Transmembrane helix</keyword>
<dbReference type="PANTHER" id="PTHR39198">
    <property type="entry name" value="HYPOTHETICAL MEMBRANE PROTEIN, CONSERVED"/>
    <property type="match status" value="1"/>
</dbReference>
<dbReference type="Gene3D" id="2.60.40.1120">
    <property type="entry name" value="Carboxypeptidase-like, regulatory domain"/>
    <property type="match status" value="1"/>
</dbReference>
<dbReference type="SUPFAM" id="SSF49464">
    <property type="entry name" value="Carboxypeptidase regulatory domain-like"/>
    <property type="match status" value="1"/>
</dbReference>
<dbReference type="Proteomes" id="UP000053911">
    <property type="component" value="Unassembled WGS sequence"/>
</dbReference>
<sequence length="717" mass="80552">MKRWGFLLSLLLLFSTIPAKASLPWITVFEGRVQIGEILIVGNYQIEITQEKYSLKPYALIRKEGKIRKLVELNGTVEVDSIRIIRGSFDDSGLFIVIQYQPTFINELKPQEGDLFNIEGYVIKVLEVDKALSLSVNGVEVYVKENSSRTYDKLLFVYNAGVLRIYSANISVHYDKSKDYELYYPFKSLRTKSGAELTIPITITNNGNDDIILPLDIISAPAEWRIEFLGESNNYEVSEITLPPEDSVTIFLHINTPEGAKGPNNITFSVGDKIGEITVDVVDKEEIEIITPLLGIEVEAGSLISLPVYFIGPETKKAVFLEITEKPLNWDVYFTLNGLRITSFLLNSNKEVNLIVKIPQNIELGTYPIKFTANGIEKAITVSIYKTHRGELAKLHLSVIDENGTPIPKTKVQIGNETYITNIDGSLEKEMPKGNYNITVSKEGYENHQLTLNLEDGEERDVTITLKKLLHYAKVELESDHLTTGFDFQPSYKIQLENLGKEDDEYFLSLEGLPSEWAIRFLKDIQSNLEVKSLKVSSESSQIVHLKIIPPLNAKPGVYNATLRVKASSGEEIAKNIQVEVIGRYEASLETSNYLLSLKPGEKREVKLTLRNSGNAITNVNIEVNTPNGWEVEVEPQKLAKLESNSAKTVILRIKVSETTPAGEYKVSIKAKADQTESETRLTVRVRQNSNYAYLGLTLLFTTLIGLVLIIRRVGRR</sequence>